<feature type="signal peptide" evidence="11">
    <location>
        <begin position="1"/>
        <end position="32"/>
    </location>
</feature>
<dbReference type="SUPFAM" id="SSF55816">
    <property type="entry name" value="5'-nucleotidase (syn. UDP-sugar hydrolase), C-terminal domain"/>
    <property type="match status" value="1"/>
</dbReference>
<dbReference type="PROSITE" id="PS00786">
    <property type="entry name" value="5_NUCLEOTIDASE_2"/>
    <property type="match status" value="1"/>
</dbReference>
<organism evidence="14 15">
    <name type="scientific">Paenibacillus dendrobii</name>
    <dbReference type="NCBI Taxonomy" id="2691084"/>
    <lineage>
        <taxon>Bacteria</taxon>
        <taxon>Bacillati</taxon>
        <taxon>Bacillota</taxon>
        <taxon>Bacilli</taxon>
        <taxon>Bacillales</taxon>
        <taxon>Paenibacillaceae</taxon>
        <taxon>Paenibacillus</taxon>
    </lineage>
</organism>
<gene>
    <name evidence="14" type="ORF">GRF59_23070</name>
</gene>
<dbReference type="InterPro" id="IPR029052">
    <property type="entry name" value="Metallo-depent_PP-like"/>
</dbReference>
<evidence type="ECO:0000256" key="7">
    <source>
        <dbReference type="ARBA" id="ARBA00022729"/>
    </source>
</evidence>
<accession>A0A7X3LI20</accession>
<dbReference type="Pfam" id="PF00149">
    <property type="entry name" value="Metallophos"/>
    <property type="match status" value="1"/>
</dbReference>
<dbReference type="CDD" id="cd07410">
    <property type="entry name" value="MPP_CpdB_N"/>
    <property type="match status" value="1"/>
</dbReference>
<evidence type="ECO:0000256" key="5">
    <source>
        <dbReference type="ARBA" id="ARBA00006654"/>
    </source>
</evidence>
<keyword evidence="15" id="KW-1185">Reference proteome</keyword>
<comment type="caution">
    <text evidence="14">The sequence shown here is derived from an EMBL/GenBank/DDBJ whole genome shotgun (WGS) entry which is preliminary data.</text>
</comment>
<feature type="chain" id="PRO_5031595481" evidence="11">
    <location>
        <begin position="33"/>
        <end position="768"/>
    </location>
</feature>
<dbReference type="Pfam" id="PF08239">
    <property type="entry name" value="SH3_3"/>
    <property type="match status" value="1"/>
</dbReference>
<evidence type="ECO:0000313" key="14">
    <source>
        <dbReference type="EMBL" id="MWV46491.1"/>
    </source>
</evidence>
<evidence type="ECO:0000256" key="3">
    <source>
        <dbReference type="ARBA" id="ARBA00001968"/>
    </source>
</evidence>
<evidence type="ECO:0000256" key="9">
    <source>
        <dbReference type="ARBA" id="ARBA00022801"/>
    </source>
</evidence>
<dbReference type="GO" id="GO:0008663">
    <property type="term" value="F:2',3'-cyclic-nucleotide 2'-phosphodiesterase activity"/>
    <property type="evidence" value="ECO:0007669"/>
    <property type="project" value="UniProtKB-EC"/>
</dbReference>
<keyword evidence="10" id="KW-0511">Multifunctional enzyme</keyword>
<dbReference type="InterPro" id="IPR008334">
    <property type="entry name" value="5'-Nucleotdase_C"/>
</dbReference>
<protein>
    <submittedName>
        <fullName evidence="14">SH3 domain-containing protein</fullName>
    </submittedName>
</protein>
<feature type="compositionally biased region" description="Basic and acidic residues" evidence="12">
    <location>
        <begin position="661"/>
        <end position="682"/>
    </location>
</feature>
<dbReference type="SMART" id="SM00287">
    <property type="entry name" value="SH3b"/>
    <property type="match status" value="1"/>
</dbReference>
<comment type="similarity">
    <text evidence="5 11">Belongs to the 5'-nucleotidase family.</text>
</comment>
<evidence type="ECO:0000256" key="4">
    <source>
        <dbReference type="ARBA" id="ARBA00004196"/>
    </source>
</evidence>
<evidence type="ECO:0000256" key="10">
    <source>
        <dbReference type="ARBA" id="ARBA00023268"/>
    </source>
</evidence>
<dbReference type="PROSITE" id="PS00785">
    <property type="entry name" value="5_NUCLEOTIDASE_1"/>
    <property type="match status" value="1"/>
</dbReference>
<feature type="region of interest" description="Disordered" evidence="12">
    <location>
        <begin position="651"/>
        <end position="705"/>
    </location>
</feature>
<evidence type="ECO:0000256" key="8">
    <source>
        <dbReference type="ARBA" id="ARBA00022741"/>
    </source>
</evidence>
<evidence type="ECO:0000256" key="12">
    <source>
        <dbReference type="SAM" id="MobiDB-lite"/>
    </source>
</evidence>
<keyword evidence="8 11" id="KW-0547">Nucleotide-binding</keyword>
<dbReference type="InterPro" id="IPR006146">
    <property type="entry name" value="5'-Nucleotdase_CS"/>
</dbReference>
<dbReference type="GO" id="GO:0030288">
    <property type="term" value="C:outer membrane-bounded periplasmic space"/>
    <property type="evidence" value="ECO:0007669"/>
    <property type="project" value="TreeGrafter"/>
</dbReference>
<reference evidence="14 15" key="1">
    <citation type="submission" date="2019-12" db="EMBL/GenBank/DDBJ databases">
        <title>Paenibacillus sp. nov., an endophytic bacterium isolated from the stem of Dendrobium.</title>
        <authorList>
            <person name="Zhao R."/>
        </authorList>
    </citation>
    <scope>NUCLEOTIDE SEQUENCE [LARGE SCALE GENOMIC DNA]</scope>
    <source>
        <strain evidence="14 15">HJL G12</strain>
    </source>
</reference>
<dbReference type="EMBL" id="WUBI01000004">
    <property type="protein sequence ID" value="MWV46491.1"/>
    <property type="molecule type" value="Genomic_DNA"/>
</dbReference>
<evidence type="ECO:0000256" key="2">
    <source>
        <dbReference type="ARBA" id="ARBA00001730"/>
    </source>
</evidence>
<dbReference type="PROSITE" id="PS51781">
    <property type="entry name" value="SH3B"/>
    <property type="match status" value="1"/>
</dbReference>
<dbReference type="InterPro" id="IPR006179">
    <property type="entry name" value="5_nucleotidase/apyrase"/>
</dbReference>
<comment type="catalytic activity">
    <reaction evidence="2">
        <text>a nucleoside 2',3'-cyclic phosphate + H2O = a nucleoside 3'-phosphate + H(+)</text>
        <dbReference type="Rhea" id="RHEA:19621"/>
        <dbReference type="ChEBI" id="CHEBI:15377"/>
        <dbReference type="ChEBI" id="CHEBI:15378"/>
        <dbReference type="ChEBI" id="CHEBI:66949"/>
        <dbReference type="ChEBI" id="CHEBI:66954"/>
        <dbReference type="EC" id="3.1.4.16"/>
    </reaction>
</comment>
<dbReference type="InterPro" id="IPR041827">
    <property type="entry name" value="CpdB_N"/>
</dbReference>
<dbReference type="PANTHER" id="PTHR11575">
    <property type="entry name" value="5'-NUCLEOTIDASE-RELATED"/>
    <property type="match status" value="1"/>
</dbReference>
<dbReference type="InterPro" id="IPR036907">
    <property type="entry name" value="5'-Nucleotdase_C_sf"/>
</dbReference>
<dbReference type="SUPFAM" id="SSF56300">
    <property type="entry name" value="Metallo-dependent phosphatases"/>
    <property type="match status" value="1"/>
</dbReference>
<sequence>MKGSFKKLTGLALAAVMTVSGALVFQPTSVKAADDQETHITLLATSDVHGRFMPWDYAMDTANTNGSFTQLYTLIKKVRAENPNTILLDAGDVIQDNSAELFNDQPKSPMMVAMNEMGYDAWAMGNHEFNFGIDTFNKVTGQFNSTKLAGNVYKENGERFLPATKIVEKAGIKVGIIGMTTPLITDFEKDTDHLKGLVVKNPVDETKKAVKELEGKADVMIGLMHMGLDNENSLPGTGVSDIAKEVPQLTAIFAGHMHKLVKSETVNGVLIGEPDKYGTHVSRIDLTFVKQDGKMVLKDKVATAIPVKGADGTPAVSDPDLEKELLPYHEFARKDANIVVGELTGKNNLVPANEIKGIPAVQIQETLLSDFFSEVMLHYSKADVVAHQIDNDKAKLDVGPIRKKDIAYNYQFALGEITNYQVTGKDLKDYMEWSAGYFNSTRPGDVTVSFDEKRRSSKYSTDDFFGGVKYEIDLSKPYGSRITNLRHMDGTPIQMNDTLTLGMNSYRMDALVAKGGALEGRKFNKLWTSKAESAFGETGGTIRNRAIAYLKDVMKGKYEPKIQDNWKIIGVDTTSKARADVVDLMNAGMLTVPTTEDGKYTNIASINILDPIKAEDVTKLAEKAGVDAALLADAKTTGELYHKLNEAVKAAAKPDVTEPAPAEKPEPPAKPEVEKPSTKPTEEPAPTKPAKPVTPAKPVPTAPAVKQAKITADYLNVRTGASAKAKILGSAPKGTVMDVTGTAPYGWLKVVYQGKTAFVYGKYVTMLP</sequence>
<dbReference type="PANTHER" id="PTHR11575:SF6">
    <property type="entry name" value="2',3'-CYCLIC-NUCLEOTIDE 2'-PHOSPHODIESTERASE_3'-NUCLEOTIDASE"/>
    <property type="match status" value="1"/>
</dbReference>
<dbReference type="Pfam" id="PF02872">
    <property type="entry name" value="5_nucleotid_C"/>
    <property type="match status" value="1"/>
</dbReference>
<comment type="cofactor">
    <cofactor evidence="3">
        <name>a divalent metal cation</name>
        <dbReference type="ChEBI" id="CHEBI:60240"/>
    </cofactor>
</comment>
<dbReference type="GO" id="GO:0009166">
    <property type="term" value="P:nucleotide catabolic process"/>
    <property type="evidence" value="ECO:0007669"/>
    <property type="project" value="InterPro"/>
</dbReference>
<evidence type="ECO:0000256" key="11">
    <source>
        <dbReference type="RuleBase" id="RU362119"/>
    </source>
</evidence>
<evidence type="ECO:0000313" key="15">
    <source>
        <dbReference type="Proteomes" id="UP000460318"/>
    </source>
</evidence>
<dbReference type="Proteomes" id="UP000460318">
    <property type="component" value="Unassembled WGS sequence"/>
</dbReference>
<dbReference type="PRINTS" id="PR01607">
    <property type="entry name" value="APYRASEFAMLY"/>
</dbReference>
<dbReference type="Gene3D" id="2.30.30.40">
    <property type="entry name" value="SH3 Domains"/>
    <property type="match status" value="1"/>
</dbReference>
<dbReference type="AlphaFoldDB" id="A0A7X3LI20"/>
<dbReference type="Gene3D" id="3.90.780.10">
    <property type="entry name" value="5'-Nucleotidase, C-terminal domain"/>
    <property type="match status" value="1"/>
</dbReference>
<dbReference type="InterPro" id="IPR003646">
    <property type="entry name" value="SH3-like_bac-type"/>
</dbReference>
<dbReference type="GO" id="GO:0008254">
    <property type="term" value="F:3'-nucleotidase activity"/>
    <property type="evidence" value="ECO:0007669"/>
    <property type="project" value="UniProtKB-EC"/>
</dbReference>
<dbReference type="GO" id="GO:0000166">
    <property type="term" value="F:nucleotide binding"/>
    <property type="evidence" value="ECO:0007669"/>
    <property type="project" value="UniProtKB-KW"/>
</dbReference>
<keyword evidence="7 11" id="KW-0732">Signal</keyword>
<name>A0A7X3LI20_9BACL</name>
<proteinExistence type="inferred from homology"/>
<feature type="domain" description="SH3b" evidence="13">
    <location>
        <begin position="705"/>
        <end position="768"/>
    </location>
</feature>
<keyword evidence="6" id="KW-0479">Metal-binding</keyword>
<evidence type="ECO:0000256" key="6">
    <source>
        <dbReference type="ARBA" id="ARBA00022723"/>
    </source>
</evidence>
<dbReference type="InterPro" id="IPR004843">
    <property type="entry name" value="Calcineurin-like_PHP"/>
</dbReference>
<dbReference type="GO" id="GO:0046872">
    <property type="term" value="F:metal ion binding"/>
    <property type="evidence" value="ECO:0007669"/>
    <property type="project" value="UniProtKB-KW"/>
</dbReference>
<dbReference type="Gene3D" id="3.60.21.10">
    <property type="match status" value="1"/>
</dbReference>
<evidence type="ECO:0000256" key="1">
    <source>
        <dbReference type="ARBA" id="ARBA00000527"/>
    </source>
</evidence>
<comment type="subcellular location">
    <subcellularLocation>
        <location evidence="4">Cell envelope</location>
    </subcellularLocation>
</comment>
<comment type="catalytic activity">
    <reaction evidence="1">
        <text>a ribonucleoside 3'-phosphate + H2O = a ribonucleoside + phosphate</text>
        <dbReference type="Rhea" id="RHEA:10144"/>
        <dbReference type="ChEBI" id="CHEBI:13197"/>
        <dbReference type="ChEBI" id="CHEBI:15377"/>
        <dbReference type="ChEBI" id="CHEBI:18254"/>
        <dbReference type="ChEBI" id="CHEBI:43474"/>
        <dbReference type="EC" id="3.1.3.6"/>
    </reaction>
</comment>
<evidence type="ECO:0000259" key="13">
    <source>
        <dbReference type="PROSITE" id="PS51781"/>
    </source>
</evidence>
<keyword evidence="9 11" id="KW-0378">Hydrolase</keyword>